<evidence type="ECO:0000256" key="5">
    <source>
        <dbReference type="ARBA" id="ARBA00022723"/>
    </source>
</evidence>
<dbReference type="FunFam" id="3.40.1190.10:FF:000011">
    <property type="entry name" value="Folylpolyglutamate synthase/dihydrofolate synthase"/>
    <property type="match status" value="1"/>
</dbReference>
<dbReference type="InterPro" id="IPR004101">
    <property type="entry name" value="Mur_ligase_C"/>
</dbReference>
<feature type="domain" description="Mur ligase C-terminal" evidence="10">
    <location>
        <begin position="292"/>
        <end position="414"/>
    </location>
</feature>
<evidence type="ECO:0000256" key="6">
    <source>
        <dbReference type="ARBA" id="ARBA00022741"/>
    </source>
</evidence>
<dbReference type="PROSITE" id="PS01011">
    <property type="entry name" value="FOLYLPOLYGLU_SYNT_1"/>
    <property type="match status" value="1"/>
</dbReference>
<evidence type="ECO:0000313" key="12">
    <source>
        <dbReference type="EMBL" id="CAB5028083.1"/>
    </source>
</evidence>
<accession>A0A6J7RGY4</accession>
<dbReference type="InterPro" id="IPR013221">
    <property type="entry name" value="Mur_ligase_cen"/>
</dbReference>
<name>A0A6J7RGY4_9ZZZZ</name>
<dbReference type="PIRSF" id="PIRSF001563">
    <property type="entry name" value="Folylpolyglu_synth"/>
    <property type="match status" value="1"/>
</dbReference>
<dbReference type="InterPro" id="IPR036615">
    <property type="entry name" value="Mur_ligase_C_dom_sf"/>
</dbReference>
<dbReference type="PANTHER" id="PTHR11136">
    <property type="entry name" value="FOLYLPOLYGLUTAMATE SYNTHASE-RELATED"/>
    <property type="match status" value="1"/>
</dbReference>
<dbReference type="Gene3D" id="3.40.1190.10">
    <property type="entry name" value="Mur-like, catalytic domain"/>
    <property type="match status" value="1"/>
</dbReference>
<sequence length="430" mass="46410">MNYIEALAYLDEHSSFERSGRVEDPSLAKIAAITDLLGEPQSAYKVVHVTGTNGKGSTSQIITKLLMAHGLKVGTFASPHLERINERILVDGESIKDDDFAEQIAAIAEVEVLAGVRPSFFEILTAVALRYFADVAVDVAVVEVGMLGRWDATNVVHADVAVITNIALDHTEYAGPTVFDIAREKVGIIKEGSDVVIGDETSELAEYFSEVAPHAARRGEHFVCEDNHLALGGRLVDVRTPYALYSDIFIPLHGRHQGDNASAAIAAVEMFFAKSIDRDVLEEGMASVEMPGRFEVLHHQPLVIIDGAHNAAGADVCAEVFFSDFDPVGSRRLVVGMLKSRDAYELLSALRVDEFDQVVCCTAPSPRGMPARELRDIAKEMGCDDVVAIDDVGEACNRALLNASADDAVLITGSLYVVGAARSHVLRVLP</sequence>
<comment type="similarity">
    <text evidence="2">Belongs to the folylpolyglutamate synthase family.</text>
</comment>
<organism evidence="12">
    <name type="scientific">freshwater metagenome</name>
    <dbReference type="NCBI Taxonomy" id="449393"/>
    <lineage>
        <taxon>unclassified sequences</taxon>
        <taxon>metagenomes</taxon>
        <taxon>ecological metagenomes</taxon>
    </lineage>
</organism>
<dbReference type="EMBL" id="CAFBQU010000075">
    <property type="protein sequence ID" value="CAB5067950.1"/>
    <property type="molecule type" value="Genomic_DNA"/>
</dbReference>
<dbReference type="GO" id="GO:0004326">
    <property type="term" value="F:tetrahydrofolylpolyglutamate synthase activity"/>
    <property type="evidence" value="ECO:0007669"/>
    <property type="project" value="UniProtKB-EC"/>
</dbReference>
<comment type="catalytic activity">
    <reaction evidence="9">
        <text>(6S)-5,6,7,8-tetrahydrofolyl-(gamma-L-Glu)(n) + L-glutamate + ATP = (6S)-5,6,7,8-tetrahydrofolyl-(gamma-L-Glu)(n+1) + ADP + phosphate + H(+)</text>
        <dbReference type="Rhea" id="RHEA:10580"/>
        <dbReference type="Rhea" id="RHEA-COMP:14738"/>
        <dbReference type="Rhea" id="RHEA-COMP:14740"/>
        <dbReference type="ChEBI" id="CHEBI:15378"/>
        <dbReference type="ChEBI" id="CHEBI:29985"/>
        <dbReference type="ChEBI" id="CHEBI:30616"/>
        <dbReference type="ChEBI" id="CHEBI:43474"/>
        <dbReference type="ChEBI" id="CHEBI:141005"/>
        <dbReference type="ChEBI" id="CHEBI:456216"/>
        <dbReference type="EC" id="6.3.2.17"/>
    </reaction>
</comment>
<dbReference type="EMBL" id="CAFBPN010000093">
    <property type="protein sequence ID" value="CAB5028083.1"/>
    <property type="molecule type" value="Genomic_DNA"/>
</dbReference>
<evidence type="ECO:0000256" key="4">
    <source>
        <dbReference type="ARBA" id="ARBA00022598"/>
    </source>
</evidence>
<dbReference type="GO" id="GO:0046872">
    <property type="term" value="F:metal ion binding"/>
    <property type="evidence" value="ECO:0007669"/>
    <property type="project" value="UniProtKB-KW"/>
</dbReference>
<protein>
    <recommendedName>
        <fullName evidence="3">tetrahydrofolate synthase</fullName>
        <ecNumber evidence="3">6.3.2.17</ecNumber>
    </recommendedName>
</protein>
<dbReference type="Gene3D" id="3.90.190.20">
    <property type="entry name" value="Mur ligase, C-terminal domain"/>
    <property type="match status" value="1"/>
</dbReference>
<dbReference type="GO" id="GO:0005737">
    <property type="term" value="C:cytoplasm"/>
    <property type="evidence" value="ECO:0007669"/>
    <property type="project" value="TreeGrafter"/>
</dbReference>
<dbReference type="GO" id="GO:0008841">
    <property type="term" value="F:dihydrofolate synthase activity"/>
    <property type="evidence" value="ECO:0007669"/>
    <property type="project" value="TreeGrafter"/>
</dbReference>
<feature type="domain" description="Mur ligase central" evidence="11">
    <location>
        <begin position="49"/>
        <end position="268"/>
    </location>
</feature>
<dbReference type="SUPFAM" id="SSF53623">
    <property type="entry name" value="MurD-like peptide ligases, catalytic domain"/>
    <property type="match status" value="1"/>
</dbReference>
<dbReference type="GO" id="GO:0005524">
    <property type="term" value="F:ATP binding"/>
    <property type="evidence" value="ECO:0007669"/>
    <property type="project" value="UniProtKB-KW"/>
</dbReference>
<dbReference type="AlphaFoldDB" id="A0A6J7RGY4"/>
<dbReference type="EC" id="6.3.2.17" evidence="3"/>
<evidence type="ECO:0000313" key="13">
    <source>
        <dbReference type="EMBL" id="CAB5067950.1"/>
    </source>
</evidence>
<dbReference type="PANTHER" id="PTHR11136:SF0">
    <property type="entry name" value="DIHYDROFOLATE SYNTHETASE-RELATED"/>
    <property type="match status" value="1"/>
</dbReference>
<keyword evidence="5" id="KW-0479">Metal-binding</keyword>
<dbReference type="InterPro" id="IPR036565">
    <property type="entry name" value="Mur-like_cat_sf"/>
</dbReference>
<evidence type="ECO:0000256" key="1">
    <source>
        <dbReference type="ARBA" id="ARBA00001946"/>
    </source>
</evidence>
<evidence type="ECO:0000256" key="9">
    <source>
        <dbReference type="ARBA" id="ARBA00047493"/>
    </source>
</evidence>
<evidence type="ECO:0000256" key="7">
    <source>
        <dbReference type="ARBA" id="ARBA00022840"/>
    </source>
</evidence>
<dbReference type="SUPFAM" id="SSF53244">
    <property type="entry name" value="MurD-like peptide ligases, peptide-binding domain"/>
    <property type="match status" value="1"/>
</dbReference>
<keyword evidence="4" id="KW-0436">Ligase</keyword>
<comment type="cofactor">
    <cofactor evidence="1">
        <name>Mg(2+)</name>
        <dbReference type="ChEBI" id="CHEBI:18420"/>
    </cofactor>
</comment>
<evidence type="ECO:0000256" key="2">
    <source>
        <dbReference type="ARBA" id="ARBA00008276"/>
    </source>
</evidence>
<dbReference type="InterPro" id="IPR001645">
    <property type="entry name" value="Folylpolyglutamate_synth"/>
</dbReference>
<evidence type="ECO:0000259" key="11">
    <source>
        <dbReference type="Pfam" id="PF08245"/>
    </source>
</evidence>
<evidence type="ECO:0000256" key="8">
    <source>
        <dbReference type="ARBA" id="ARBA00022842"/>
    </source>
</evidence>
<keyword evidence="8" id="KW-0460">Magnesium</keyword>
<evidence type="ECO:0000256" key="3">
    <source>
        <dbReference type="ARBA" id="ARBA00013025"/>
    </source>
</evidence>
<keyword evidence="6" id="KW-0547">Nucleotide-binding</keyword>
<gene>
    <name evidence="12" type="ORF">UFOPK4098_01299</name>
    <name evidence="13" type="ORF">UFOPK4347_01632</name>
</gene>
<proteinExistence type="inferred from homology"/>
<dbReference type="NCBIfam" id="TIGR01499">
    <property type="entry name" value="folC"/>
    <property type="match status" value="1"/>
</dbReference>
<reference evidence="12" key="1">
    <citation type="submission" date="2020-05" db="EMBL/GenBank/DDBJ databases">
        <authorList>
            <person name="Chiriac C."/>
            <person name="Salcher M."/>
            <person name="Ghai R."/>
            <person name="Kavagutti S V."/>
        </authorList>
    </citation>
    <scope>NUCLEOTIDE SEQUENCE</scope>
</reference>
<dbReference type="Pfam" id="PF08245">
    <property type="entry name" value="Mur_ligase_M"/>
    <property type="match status" value="1"/>
</dbReference>
<dbReference type="Pfam" id="PF02875">
    <property type="entry name" value="Mur_ligase_C"/>
    <property type="match status" value="1"/>
</dbReference>
<keyword evidence="7" id="KW-0067">ATP-binding</keyword>
<dbReference type="InterPro" id="IPR018109">
    <property type="entry name" value="Folylpolyglutamate_synth_CS"/>
</dbReference>
<evidence type="ECO:0000259" key="10">
    <source>
        <dbReference type="Pfam" id="PF02875"/>
    </source>
</evidence>